<name>A0A8D8K8Q0_CULPI</name>
<dbReference type="EMBL" id="HBUE01314868">
    <property type="protein sequence ID" value="CAG6585146.1"/>
    <property type="molecule type" value="Transcribed_RNA"/>
</dbReference>
<reference evidence="2" key="1">
    <citation type="submission" date="2021-05" db="EMBL/GenBank/DDBJ databases">
        <authorList>
            <person name="Alioto T."/>
            <person name="Alioto T."/>
            <person name="Gomez Garrido J."/>
        </authorList>
    </citation>
    <scope>NUCLEOTIDE SEQUENCE</scope>
</reference>
<protein>
    <submittedName>
        <fullName evidence="2">(northern house mosquito) hypothetical protein</fullName>
    </submittedName>
</protein>
<evidence type="ECO:0000256" key="1">
    <source>
        <dbReference type="SAM" id="Phobius"/>
    </source>
</evidence>
<feature type="transmembrane region" description="Helical" evidence="1">
    <location>
        <begin position="57"/>
        <end position="78"/>
    </location>
</feature>
<dbReference type="AlphaFoldDB" id="A0A8D8K8Q0"/>
<dbReference type="EMBL" id="HBUE01208528">
    <property type="protein sequence ID" value="CAG6533266.1"/>
    <property type="molecule type" value="Transcribed_RNA"/>
</dbReference>
<keyword evidence="1" id="KW-0472">Membrane</keyword>
<organism evidence="2">
    <name type="scientific">Culex pipiens</name>
    <name type="common">House mosquito</name>
    <dbReference type="NCBI Taxonomy" id="7175"/>
    <lineage>
        <taxon>Eukaryota</taxon>
        <taxon>Metazoa</taxon>
        <taxon>Ecdysozoa</taxon>
        <taxon>Arthropoda</taxon>
        <taxon>Hexapoda</taxon>
        <taxon>Insecta</taxon>
        <taxon>Pterygota</taxon>
        <taxon>Neoptera</taxon>
        <taxon>Endopterygota</taxon>
        <taxon>Diptera</taxon>
        <taxon>Nematocera</taxon>
        <taxon>Culicoidea</taxon>
        <taxon>Culicidae</taxon>
        <taxon>Culicinae</taxon>
        <taxon>Culicini</taxon>
        <taxon>Culex</taxon>
        <taxon>Culex</taxon>
    </lineage>
</organism>
<proteinExistence type="predicted"/>
<evidence type="ECO:0000313" key="2">
    <source>
        <dbReference type="EMBL" id="CAG6585146.1"/>
    </source>
</evidence>
<keyword evidence="1" id="KW-1133">Transmembrane helix</keyword>
<accession>A0A8D8K8Q0</accession>
<feature type="transmembrane region" description="Helical" evidence="1">
    <location>
        <begin position="90"/>
        <end position="108"/>
    </location>
</feature>
<sequence length="142" mass="16317">MHTFTFHTIFFSLSSSFREKKTYFRIQIDLQLNFIQIIRSLPLSTSSRRRSSLLTCFFFPFKTSVTAATLPLFFSLLVASACTICFTSKMEAAVLFFTLFTPFFHFPLHNHSVLFSFSFPPLSTTCSIFSHTLSSPTKMSLF</sequence>
<keyword evidence="1" id="KW-0812">Transmembrane</keyword>